<keyword evidence="3" id="KW-1185">Reference proteome</keyword>
<feature type="compositionally biased region" description="Basic and acidic residues" evidence="1">
    <location>
        <begin position="35"/>
        <end position="52"/>
    </location>
</feature>
<proteinExistence type="predicted"/>
<reference evidence="2 3" key="1">
    <citation type="submission" date="2015-07" db="EMBL/GenBank/DDBJ databases">
        <title>Comparative genomics of the Sigatoka disease complex on banana suggests a link between parallel evolutionary changes in Pseudocercospora fijiensis and Pseudocercospora eumusae and increased virulence on the banana host.</title>
        <authorList>
            <person name="Chang T.-C."/>
            <person name="Salvucci A."/>
            <person name="Crous P.W."/>
            <person name="Stergiopoulos I."/>
        </authorList>
    </citation>
    <scope>NUCLEOTIDE SEQUENCE [LARGE SCALE GENOMIC DNA]</scope>
    <source>
        <strain evidence="2 3">CBS 116634</strain>
    </source>
</reference>
<evidence type="ECO:0000313" key="2">
    <source>
        <dbReference type="EMBL" id="KXT13124.1"/>
    </source>
</evidence>
<dbReference type="Proteomes" id="UP000073492">
    <property type="component" value="Unassembled WGS sequence"/>
</dbReference>
<evidence type="ECO:0000313" key="3">
    <source>
        <dbReference type="Proteomes" id="UP000073492"/>
    </source>
</evidence>
<comment type="caution">
    <text evidence="2">The sequence shown here is derived from an EMBL/GenBank/DDBJ whole genome shotgun (WGS) entry which is preliminary data.</text>
</comment>
<sequence>MYLDQRSIRREAGAEMLTQVDGGGPKFSRQMPFCGKERKAEPQSHVVKEKAPKSKPQPSMHETKPLAKEYYEAKIAGNTPI</sequence>
<dbReference type="EMBL" id="LFZO01000128">
    <property type="protein sequence ID" value="KXT13124.1"/>
    <property type="molecule type" value="Genomic_DNA"/>
</dbReference>
<gene>
    <name evidence="2" type="ORF">AC579_5629</name>
</gene>
<feature type="region of interest" description="Disordered" evidence="1">
    <location>
        <begin position="18"/>
        <end position="66"/>
    </location>
</feature>
<organism evidence="2 3">
    <name type="scientific">Pseudocercospora musae</name>
    <dbReference type="NCBI Taxonomy" id="113226"/>
    <lineage>
        <taxon>Eukaryota</taxon>
        <taxon>Fungi</taxon>
        <taxon>Dikarya</taxon>
        <taxon>Ascomycota</taxon>
        <taxon>Pezizomycotina</taxon>
        <taxon>Dothideomycetes</taxon>
        <taxon>Dothideomycetidae</taxon>
        <taxon>Mycosphaerellales</taxon>
        <taxon>Mycosphaerellaceae</taxon>
        <taxon>Pseudocercospora</taxon>
    </lineage>
</organism>
<accession>A0A139IEL6</accession>
<protein>
    <submittedName>
        <fullName evidence="2">Uncharacterized protein</fullName>
    </submittedName>
</protein>
<name>A0A139IEL6_9PEZI</name>
<evidence type="ECO:0000256" key="1">
    <source>
        <dbReference type="SAM" id="MobiDB-lite"/>
    </source>
</evidence>
<dbReference type="AlphaFoldDB" id="A0A139IEL6"/>